<feature type="transmembrane region" description="Helical" evidence="8">
    <location>
        <begin position="371"/>
        <end position="393"/>
    </location>
</feature>
<organism evidence="11 12">
    <name type="scientific">Beauveria brongniartii RCEF 3172</name>
    <dbReference type="NCBI Taxonomy" id="1081107"/>
    <lineage>
        <taxon>Eukaryota</taxon>
        <taxon>Fungi</taxon>
        <taxon>Dikarya</taxon>
        <taxon>Ascomycota</taxon>
        <taxon>Pezizomycotina</taxon>
        <taxon>Sordariomycetes</taxon>
        <taxon>Hypocreomycetidae</taxon>
        <taxon>Hypocreales</taxon>
        <taxon>Cordycipitaceae</taxon>
        <taxon>Beauveria</taxon>
        <taxon>Beauveria brongniartii</taxon>
    </lineage>
</organism>
<evidence type="ECO:0000256" key="7">
    <source>
        <dbReference type="SAM" id="MobiDB-lite"/>
    </source>
</evidence>
<keyword evidence="6 8" id="KW-0472">Membrane</keyword>
<evidence type="ECO:0000256" key="6">
    <source>
        <dbReference type="ARBA" id="ARBA00023136"/>
    </source>
</evidence>
<dbReference type="SUPFAM" id="SSF52343">
    <property type="entry name" value="Ferredoxin reductase-like, C-terminal NADP-linked domain"/>
    <property type="match status" value="1"/>
</dbReference>
<evidence type="ECO:0000256" key="1">
    <source>
        <dbReference type="ARBA" id="ARBA00004141"/>
    </source>
</evidence>
<keyword evidence="4 8" id="KW-1133">Transmembrane helix</keyword>
<dbReference type="InterPro" id="IPR013130">
    <property type="entry name" value="Fe3_Rdtase_TM_dom"/>
</dbReference>
<feature type="transmembrane region" description="Helical" evidence="8">
    <location>
        <begin position="332"/>
        <end position="350"/>
    </location>
</feature>
<dbReference type="SFLD" id="SFLDS00052">
    <property type="entry name" value="Ferric_Reductase_Domain"/>
    <property type="match status" value="1"/>
</dbReference>
<protein>
    <submittedName>
        <fullName evidence="11">Ferric-chelate reductase (Fre2)</fullName>
    </submittedName>
</protein>
<feature type="signal peptide" evidence="9">
    <location>
        <begin position="1"/>
        <end position="20"/>
    </location>
</feature>
<gene>
    <name evidence="11" type="ORF">BBO_00146</name>
</gene>
<dbReference type="GO" id="GO:0005886">
    <property type="term" value="C:plasma membrane"/>
    <property type="evidence" value="ECO:0007669"/>
    <property type="project" value="TreeGrafter"/>
</dbReference>
<dbReference type="GO" id="GO:0015677">
    <property type="term" value="P:copper ion import"/>
    <property type="evidence" value="ECO:0007669"/>
    <property type="project" value="TreeGrafter"/>
</dbReference>
<dbReference type="InterPro" id="IPR051410">
    <property type="entry name" value="Ferric/Cupric_Reductase"/>
</dbReference>
<feature type="region of interest" description="Disordered" evidence="7">
    <location>
        <begin position="545"/>
        <end position="582"/>
    </location>
</feature>
<dbReference type="Gene3D" id="3.40.50.80">
    <property type="entry name" value="Nucleotide-binding domain of ferredoxin-NADP reductase (FNR) module"/>
    <property type="match status" value="1"/>
</dbReference>
<dbReference type="OrthoDB" id="167398at2759"/>
<sequence>MASFNLGLWLLIAAIPAVLGDGIGIIGFGTTMYQPFCAYACRSVIDISPLLCTPEHENNSAGGHHAPAITPESCFASDPAFAQTLALCIDTYCPGSDAPRLGVIEEYWASHLATGMMGNFSWVPAMTYQEALQRARHDEHNSTLAGNTTTSTSNHAGHGKRVILARHGSHAEEEEIDTTPVNTTLPVLKPGAPLNVTSFVRPSDWLKNYNGHKSFELNEIGHSKYTIIITVVPFLLAILASLPRFIPGLTRATSWAWFNSMVIYPPLWGKKHRQYTAQAIGGGFMPTRGQSLYILIIVALNIIFLMVPYYTLQPQTTFVTVREQELSVIGCRAGVMAMGNVVVLTVFAGRNNPLLALTGWNYDTYLLLHRTFGYLAIFHTVVHSVLLLAYYVMFGDYQAELVRLYWIWGIVATMAVVLLWPASMLVVRRRFYEIFLSVHHILVALFLIGYFYHIFYRYSFKWGYEIWCYIAGAIWGTERLIRLVRMVFMGRRTADVFVVPGCEGEYLRIDIDGAHATGLVYLYFPTLSWRFWENHPFSVASSFSISDSSEDDSTDAESPNDGLAEEKKLPTNIETAPVSPPRRTIVTPVSGHRISILVRVQAGMTARLAARVAAEGSKIRLPVVVEGSYHAISASELSQCTSIVCIAGGVGVSAVLSILREKGCRRRLCWGVRDGSVVEECKKDILNLPAAVQVDISIGQRLDIRSILKEELLALTGDCGPVGVVVCGPPQMADDVRNEVSRLARSGSLARGVVLLDEAFTW</sequence>
<accession>A0A162I4S8</accession>
<feature type="transmembrane region" description="Helical" evidence="8">
    <location>
        <begin position="434"/>
        <end position="456"/>
    </location>
</feature>
<dbReference type="SFLD" id="SFLDG01168">
    <property type="entry name" value="Ferric_reductase_subgroup_(FRE"/>
    <property type="match status" value="1"/>
</dbReference>
<dbReference type="InterPro" id="IPR039261">
    <property type="entry name" value="FNR_nucleotide-bd"/>
</dbReference>
<evidence type="ECO:0000256" key="5">
    <source>
        <dbReference type="ARBA" id="ARBA00023065"/>
    </source>
</evidence>
<dbReference type="Pfam" id="PF01794">
    <property type="entry name" value="Ferric_reduct"/>
    <property type="match status" value="1"/>
</dbReference>
<comment type="subcellular location">
    <subcellularLocation>
        <location evidence="1">Membrane</location>
        <topology evidence="1">Multi-pass membrane protein</topology>
    </subcellularLocation>
</comment>
<feature type="transmembrane region" description="Helical" evidence="8">
    <location>
        <begin position="225"/>
        <end position="242"/>
    </location>
</feature>
<dbReference type="EMBL" id="AZHA01000001">
    <property type="protein sequence ID" value="OAA52305.1"/>
    <property type="molecule type" value="Genomic_DNA"/>
</dbReference>
<evidence type="ECO:0000256" key="4">
    <source>
        <dbReference type="ARBA" id="ARBA00022989"/>
    </source>
</evidence>
<evidence type="ECO:0000256" key="3">
    <source>
        <dbReference type="ARBA" id="ARBA00022692"/>
    </source>
</evidence>
<feature type="domain" description="Ferric oxidoreductase" evidence="10">
    <location>
        <begin position="333"/>
        <end position="449"/>
    </location>
</feature>
<proteinExistence type="predicted"/>
<feature type="chain" id="PRO_5007835259" evidence="9">
    <location>
        <begin position="21"/>
        <end position="762"/>
    </location>
</feature>
<keyword evidence="9" id="KW-0732">Signal</keyword>
<dbReference type="PANTHER" id="PTHR32361">
    <property type="entry name" value="FERRIC/CUPRIC REDUCTASE TRANSMEMBRANE COMPONENT"/>
    <property type="match status" value="1"/>
</dbReference>
<dbReference type="PANTHER" id="PTHR32361:SF9">
    <property type="entry name" value="FERRIC REDUCTASE TRANSMEMBRANE COMPONENT 3-RELATED"/>
    <property type="match status" value="1"/>
</dbReference>
<dbReference type="Proteomes" id="UP000076863">
    <property type="component" value="Unassembled WGS sequence"/>
</dbReference>
<dbReference type="GO" id="GO:0000293">
    <property type="term" value="F:ferric-chelate reductase activity"/>
    <property type="evidence" value="ECO:0007669"/>
    <property type="project" value="TreeGrafter"/>
</dbReference>
<dbReference type="GO" id="GO:0006826">
    <property type="term" value="P:iron ion transport"/>
    <property type="evidence" value="ECO:0007669"/>
    <property type="project" value="TreeGrafter"/>
</dbReference>
<evidence type="ECO:0000256" key="2">
    <source>
        <dbReference type="ARBA" id="ARBA00022448"/>
    </source>
</evidence>
<keyword evidence="2" id="KW-0813">Transport</keyword>
<evidence type="ECO:0000256" key="8">
    <source>
        <dbReference type="SAM" id="Phobius"/>
    </source>
</evidence>
<feature type="transmembrane region" description="Helical" evidence="8">
    <location>
        <begin position="292"/>
        <end position="312"/>
    </location>
</feature>
<dbReference type="GO" id="GO:0006879">
    <property type="term" value="P:intracellular iron ion homeostasis"/>
    <property type="evidence" value="ECO:0007669"/>
    <property type="project" value="TreeGrafter"/>
</dbReference>
<reference evidence="11 12" key="1">
    <citation type="journal article" date="2016" name="Genome Biol. Evol.">
        <title>Divergent and convergent evolution of fungal pathogenicity.</title>
        <authorList>
            <person name="Shang Y."/>
            <person name="Xiao G."/>
            <person name="Zheng P."/>
            <person name="Cen K."/>
            <person name="Zhan S."/>
            <person name="Wang C."/>
        </authorList>
    </citation>
    <scope>NUCLEOTIDE SEQUENCE [LARGE SCALE GENOMIC DNA]</scope>
    <source>
        <strain evidence="11 12">RCEF 3172</strain>
    </source>
</reference>
<evidence type="ECO:0000313" key="12">
    <source>
        <dbReference type="Proteomes" id="UP000076863"/>
    </source>
</evidence>
<keyword evidence="12" id="KW-1185">Reference proteome</keyword>
<dbReference type="AlphaFoldDB" id="A0A162I4S8"/>
<evidence type="ECO:0000256" key="9">
    <source>
        <dbReference type="SAM" id="SignalP"/>
    </source>
</evidence>
<evidence type="ECO:0000259" key="10">
    <source>
        <dbReference type="Pfam" id="PF01794"/>
    </source>
</evidence>
<keyword evidence="3 8" id="KW-0812">Transmembrane</keyword>
<feature type="transmembrane region" description="Helical" evidence="8">
    <location>
        <begin position="405"/>
        <end position="427"/>
    </location>
</feature>
<keyword evidence="5" id="KW-0406">Ion transport</keyword>
<name>A0A162I4S8_9HYPO</name>
<evidence type="ECO:0000313" key="11">
    <source>
        <dbReference type="EMBL" id="OAA52305.1"/>
    </source>
</evidence>
<comment type="caution">
    <text evidence="11">The sequence shown here is derived from an EMBL/GenBank/DDBJ whole genome shotgun (WGS) entry which is preliminary data.</text>
</comment>
<dbReference type="CDD" id="cd06186">
    <property type="entry name" value="NOX_Duox_like_FAD_NADP"/>
    <property type="match status" value="1"/>
</dbReference>